<evidence type="ECO:0000256" key="2">
    <source>
        <dbReference type="SAM" id="Phobius"/>
    </source>
</evidence>
<feature type="transmembrane region" description="Helical" evidence="2">
    <location>
        <begin position="189"/>
        <end position="208"/>
    </location>
</feature>
<dbReference type="Proteomes" id="UP000469943">
    <property type="component" value="Unassembled WGS sequence"/>
</dbReference>
<organism evidence="3 6">
    <name type="scientific">Bifidobacterium ramosum</name>
    <dbReference type="NCBI Taxonomy" id="1798158"/>
    <lineage>
        <taxon>Bacteria</taxon>
        <taxon>Bacillati</taxon>
        <taxon>Actinomycetota</taxon>
        <taxon>Actinomycetes</taxon>
        <taxon>Bifidobacteriales</taxon>
        <taxon>Bifidobacteriaceae</taxon>
        <taxon>Bifidobacterium</taxon>
    </lineage>
</organism>
<feature type="transmembrane region" description="Helical" evidence="2">
    <location>
        <begin position="303"/>
        <end position="322"/>
    </location>
</feature>
<protein>
    <submittedName>
        <fullName evidence="3">Uncharacterized protein</fullName>
    </submittedName>
</protein>
<evidence type="ECO:0000256" key="1">
    <source>
        <dbReference type="SAM" id="MobiDB-lite"/>
    </source>
</evidence>
<gene>
    <name evidence="3" type="ORF">DSM100688_0217</name>
    <name evidence="4" type="ORF">GFD24_01110</name>
</gene>
<keyword evidence="6" id="KW-1185">Reference proteome</keyword>
<comment type="caution">
    <text evidence="3">The sequence shown here is derived from an EMBL/GenBank/DDBJ whole genome shotgun (WGS) entry which is preliminary data.</text>
</comment>
<keyword evidence="2" id="KW-0472">Membrane</keyword>
<feature type="transmembrane region" description="Helical" evidence="2">
    <location>
        <begin position="220"/>
        <end position="242"/>
    </location>
</feature>
<keyword evidence="2" id="KW-0812">Transmembrane</keyword>
<evidence type="ECO:0000313" key="3">
    <source>
        <dbReference type="EMBL" id="KAB8289137.1"/>
    </source>
</evidence>
<dbReference type="Proteomes" id="UP000482084">
    <property type="component" value="Unassembled WGS sequence"/>
</dbReference>
<proteinExistence type="predicted"/>
<evidence type="ECO:0000313" key="6">
    <source>
        <dbReference type="Proteomes" id="UP000482084"/>
    </source>
</evidence>
<sequence>MRDRTVCNETATGRRARRLRRMTADARMRNLLIVGVPLAMVAAKLMVAFVLPAKYFYDNNRILAMATGQSSVLIAWEGSYRVAANLFASVNLLGLDTMLGWSVCMGLTFTVVTMWLMLRADAPDTAQLLFLMATAGLLNIYVLTIGKDLIQFVFFLAVYAVLTFPADHPTAKIALAAAVLYGESVFFRAYYILVAALALAVYAVLSAFRRRRRRLGAVDVAAIVALLFAGVWAMIAVASRLMPAEYAQVMSLRAGYDQAMLGSVDSVTYIRNLIPGEGLPVFMANYAVNALRMMVPVELALRGVYYLPFFAFQLMVTGYLINLLRQINTIRDPALFLALCVFLGYALASFVFEPDFGSWTRHEAATFPVLHLLVVNRYQRIADGEMRILSALPAGRRSPHRTSPGPTHRIMDGGLA</sequence>
<feature type="transmembrane region" description="Helical" evidence="2">
    <location>
        <begin position="30"/>
        <end position="51"/>
    </location>
</feature>
<dbReference type="OrthoDB" id="9812433at2"/>
<dbReference type="EMBL" id="WHZX01000001">
    <property type="protein sequence ID" value="NEG70848.1"/>
    <property type="molecule type" value="Genomic_DNA"/>
</dbReference>
<feature type="transmembrane region" description="Helical" evidence="2">
    <location>
        <begin position="129"/>
        <end position="162"/>
    </location>
</feature>
<accession>A0A6L4X4N5</accession>
<dbReference type="RefSeq" id="WP_152357327.1">
    <property type="nucleotide sequence ID" value="NZ_WBSM01000001.1"/>
</dbReference>
<keyword evidence="2" id="KW-1133">Transmembrane helix</keyword>
<reference evidence="4 5" key="1">
    <citation type="submission" date="2019-10" db="EMBL/GenBank/DDBJ databases">
        <title>Bifidobacterium from non-human primates.</title>
        <authorList>
            <person name="Modesto M."/>
        </authorList>
    </citation>
    <scope>NUCLEOTIDE SEQUENCE [LARGE SCALE GENOMIC DNA]</scope>
    <source>
        <strain evidence="4 5">TREM</strain>
    </source>
</reference>
<feature type="transmembrane region" description="Helical" evidence="2">
    <location>
        <begin position="334"/>
        <end position="352"/>
    </location>
</feature>
<reference evidence="3 6" key="2">
    <citation type="submission" date="2019-10" db="EMBL/GenBank/DDBJ databases">
        <title>Characterization of the phylogenetic diversity of two novel species belonging to the genus Bifidobacterium: Bifidobacterium cebidarum sp. nov. and Bifidobacterium leontopitheci sp. nov.</title>
        <authorList>
            <person name="Lugli G.A."/>
            <person name="Duranti S."/>
            <person name="Milani C."/>
            <person name="Turroni F."/>
            <person name="Ventura M."/>
        </authorList>
    </citation>
    <scope>NUCLEOTIDE SEQUENCE [LARGE SCALE GENOMIC DNA]</scope>
    <source>
        <strain evidence="3 6">DSM 100688</strain>
    </source>
</reference>
<evidence type="ECO:0000313" key="5">
    <source>
        <dbReference type="Proteomes" id="UP000469943"/>
    </source>
</evidence>
<dbReference type="AlphaFoldDB" id="A0A6L4X4N5"/>
<dbReference type="EMBL" id="WBSM01000001">
    <property type="protein sequence ID" value="KAB8289137.1"/>
    <property type="molecule type" value="Genomic_DNA"/>
</dbReference>
<evidence type="ECO:0000313" key="4">
    <source>
        <dbReference type="EMBL" id="NEG70848.1"/>
    </source>
</evidence>
<name>A0A6L4X4N5_9BIFI</name>
<feature type="region of interest" description="Disordered" evidence="1">
    <location>
        <begin position="395"/>
        <end position="416"/>
    </location>
</feature>
<feature type="transmembrane region" description="Helical" evidence="2">
    <location>
        <begin position="98"/>
        <end position="117"/>
    </location>
</feature>